<feature type="domain" description="BED-type" evidence="5">
    <location>
        <begin position="195"/>
        <end position="257"/>
    </location>
</feature>
<keyword evidence="2 4" id="KW-0863">Zinc-finger</keyword>
<organism evidence="6 7">
    <name type="scientific">Triplophysa tibetana</name>
    <dbReference type="NCBI Taxonomy" id="1572043"/>
    <lineage>
        <taxon>Eukaryota</taxon>
        <taxon>Metazoa</taxon>
        <taxon>Chordata</taxon>
        <taxon>Craniata</taxon>
        <taxon>Vertebrata</taxon>
        <taxon>Euteleostomi</taxon>
        <taxon>Actinopterygii</taxon>
        <taxon>Neopterygii</taxon>
        <taxon>Teleostei</taxon>
        <taxon>Ostariophysi</taxon>
        <taxon>Cypriniformes</taxon>
        <taxon>Nemacheilidae</taxon>
        <taxon>Triplophysa</taxon>
    </lineage>
</organism>
<comment type="caution">
    <text evidence="6">The sequence shown here is derived from an EMBL/GenBank/DDBJ whole genome shotgun (WGS) entry which is preliminary data.</text>
</comment>
<dbReference type="PROSITE" id="PS50808">
    <property type="entry name" value="ZF_BED"/>
    <property type="match status" value="1"/>
</dbReference>
<evidence type="ECO:0000256" key="3">
    <source>
        <dbReference type="ARBA" id="ARBA00022833"/>
    </source>
</evidence>
<dbReference type="GO" id="GO:0003677">
    <property type="term" value="F:DNA binding"/>
    <property type="evidence" value="ECO:0007669"/>
    <property type="project" value="InterPro"/>
</dbReference>
<name>A0A5A9PK01_9TELE</name>
<evidence type="ECO:0000256" key="2">
    <source>
        <dbReference type="ARBA" id="ARBA00022771"/>
    </source>
</evidence>
<accession>A0A5A9PK01</accession>
<keyword evidence="3" id="KW-0862">Zinc</keyword>
<sequence length="445" mass="50606">MLKVIDRQTAVSTSSDWLNNRLLQSVYLCAVYTAQGCHREREPGLIRKTSGLKQQHLIRIHTGRALLAPPADIGAKPPRLPEFVFRGFSVTSVKVFFMITGYKEKSFAYMPKMQIKRLQISKRHEKVMSQWEIQTIKGIELEGIYSSFVCCVSIENTVCQALPPTVRHNMTFRYQSTPWSDLDTMDEEDAAGPSRECANPWPHLDRLFNFSEQVNDSFRFKCLLCLPKQNFITAYTNSSSNLRKHVKRKHETHLEEYCQLTSTACKRPSEGGTGFKAKQLKLLETKQRSVTTLFAGKFYRVPAHRYTPANTRTSFPELLGLTRFTSAPLCLRSVFLAIVQNEHSPGDESASFICASFICPNSRCLPDSSVHTKAILNIESPVSLEKRVAVMFYNLANKVEFHDVLALGHIRPPMCPGIAVKNQQSSCRQTFGKARRENLQEERFV</sequence>
<evidence type="ECO:0000256" key="1">
    <source>
        <dbReference type="ARBA" id="ARBA00022723"/>
    </source>
</evidence>
<dbReference type="EMBL" id="SOYY01000004">
    <property type="protein sequence ID" value="KAA0722450.1"/>
    <property type="molecule type" value="Genomic_DNA"/>
</dbReference>
<protein>
    <recommendedName>
        <fullName evidence="5">BED-type domain-containing protein</fullName>
    </recommendedName>
</protein>
<evidence type="ECO:0000259" key="5">
    <source>
        <dbReference type="PROSITE" id="PS50808"/>
    </source>
</evidence>
<dbReference type="GO" id="GO:0008270">
    <property type="term" value="F:zinc ion binding"/>
    <property type="evidence" value="ECO:0007669"/>
    <property type="project" value="UniProtKB-KW"/>
</dbReference>
<evidence type="ECO:0000256" key="4">
    <source>
        <dbReference type="PROSITE-ProRule" id="PRU00027"/>
    </source>
</evidence>
<evidence type="ECO:0000313" key="7">
    <source>
        <dbReference type="Proteomes" id="UP000324632"/>
    </source>
</evidence>
<keyword evidence="1" id="KW-0479">Metal-binding</keyword>
<dbReference type="Proteomes" id="UP000324632">
    <property type="component" value="Chromosome 4"/>
</dbReference>
<evidence type="ECO:0000313" key="6">
    <source>
        <dbReference type="EMBL" id="KAA0722450.1"/>
    </source>
</evidence>
<dbReference type="InterPro" id="IPR003656">
    <property type="entry name" value="Znf_BED"/>
</dbReference>
<dbReference type="AlphaFoldDB" id="A0A5A9PK01"/>
<keyword evidence="7" id="KW-1185">Reference proteome</keyword>
<proteinExistence type="predicted"/>
<reference evidence="6 7" key="1">
    <citation type="journal article" date="2019" name="Mol. Ecol. Resour.">
        <title>Chromosome-level genome assembly of Triplophysa tibetana, a fish adapted to the harsh high-altitude environment of the Tibetan Plateau.</title>
        <authorList>
            <person name="Yang X."/>
            <person name="Liu H."/>
            <person name="Ma Z."/>
            <person name="Zou Y."/>
            <person name="Zou M."/>
            <person name="Mao Y."/>
            <person name="Li X."/>
            <person name="Wang H."/>
            <person name="Chen T."/>
            <person name="Wang W."/>
            <person name="Yang R."/>
        </authorList>
    </citation>
    <scope>NUCLEOTIDE SEQUENCE [LARGE SCALE GENOMIC DNA]</scope>
    <source>
        <strain evidence="6">TTIB1903HZAU</strain>
        <tissue evidence="6">Muscle</tissue>
    </source>
</reference>
<gene>
    <name evidence="6" type="ORF">E1301_Tti007094</name>
</gene>